<gene>
    <name evidence="1" type="ORF">ABOZ73_02345</name>
</gene>
<dbReference type="SUPFAM" id="SSF82771">
    <property type="entry name" value="GIY-YIG endonuclease"/>
    <property type="match status" value="1"/>
</dbReference>
<accession>A0AB39KVH8</accession>
<evidence type="ECO:0000313" key="1">
    <source>
        <dbReference type="EMBL" id="XDO97278.1"/>
    </source>
</evidence>
<name>A0AB39KVH8_9CAUL</name>
<dbReference type="AlphaFoldDB" id="A0AB39KVH8"/>
<dbReference type="InterPro" id="IPR035901">
    <property type="entry name" value="GIY-YIG_endonuc_sf"/>
</dbReference>
<reference evidence="1" key="1">
    <citation type="submission" date="2024-06" db="EMBL/GenBank/DDBJ databases">
        <title>Caulobacter inopinatus, sp. nov.</title>
        <authorList>
            <person name="Donachie S.P."/>
        </authorList>
    </citation>
    <scope>NUCLEOTIDE SEQUENCE</scope>
    <source>
        <strain evidence="1">73W</strain>
    </source>
</reference>
<dbReference type="Gene3D" id="3.40.1440.10">
    <property type="entry name" value="GIY-YIG endonuclease"/>
    <property type="match status" value="1"/>
</dbReference>
<sequence length="113" mass="12875">MNNERRKALVQAYKEMPKRIGVFALRCEAGEKVWVGVSRNLDAQQNSLWFSLRLGSHTDRNLQACWKAEGEAAFRYEVLEVIDQEGLSPYELANALKDRVAAWRTDLAAFSLS</sequence>
<dbReference type="EMBL" id="CP158375">
    <property type="protein sequence ID" value="XDO97278.1"/>
    <property type="molecule type" value="Genomic_DNA"/>
</dbReference>
<dbReference type="CDD" id="cd10451">
    <property type="entry name" value="GIY-YIG_LuxR_like"/>
    <property type="match status" value="1"/>
</dbReference>
<dbReference type="RefSeq" id="WP_369060388.1">
    <property type="nucleotide sequence ID" value="NZ_CP158375.1"/>
</dbReference>
<organism evidence="1">
    <name type="scientific">Caulobacter sp. 73W</name>
    <dbReference type="NCBI Taxonomy" id="3161137"/>
    <lineage>
        <taxon>Bacteria</taxon>
        <taxon>Pseudomonadati</taxon>
        <taxon>Pseudomonadota</taxon>
        <taxon>Alphaproteobacteria</taxon>
        <taxon>Caulobacterales</taxon>
        <taxon>Caulobacteraceae</taxon>
        <taxon>Caulobacter</taxon>
    </lineage>
</organism>
<proteinExistence type="predicted"/>
<protein>
    <submittedName>
        <fullName evidence="1">GIY-YIG nuclease family protein</fullName>
    </submittedName>
</protein>